<evidence type="ECO:0000313" key="1">
    <source>
        <dbReference type="EMBL" id="RZB92122.1"/>
    </source>
</evidence>
<proteinExistence type="predicted"/>
<gene>
    <name evidence="1" type="ORF">D0Y65_024238</name>
</gene>
<dbReference type="AlphaFoldDB" id="A0A445J160"/>
<dbReference type="Proteomes" id="UP000289340">
    <property type="component" value="Chromosome 9"/>
</dbReference>
<dbReference type="Gene3D" id="3.40.50.1820">
    <property type="entry name" value="alpha/beta hydrolase"/>
    <property type="match status" value="1"/>
</dbReference>
<organism evidence="1 2">
    <name type="scientific">Glycine soja</name>
    <name type="common">Wild soybean</name>
    <dbReference type="NCBI Taxonomy" id="3848"/>
    <lineage>
        <taxon>Eukaryota</taxon>
        <taxon>Viridiplantae</taxon>
        <taxon>Streptophyta</taxon>
        <taxon>Embryophyta</taxon>
        <taxon>Tracheophyta</taxon>
        <taxon>Spermatophyta</taxon>
        <taxon>Magnoliopsida</taxon>
        <taxon>eudicotyledons</taxon>
        <taxon>Gunneridae</taxon>
        <taxon>Pentapetalae</taxon>
        <taxon>rosids</taxon>
        <taxon>fabids</taxon>
        <taxon>Fabales</taxon>
        <taxon>Fabaceae</taxon>
        <taxon>Papilionoideae</taxon>
        <taxon>50 kb inversion clade</taxon>
        <taxon>NPAAA clade</taxon>
        <taxon>indigoferoid/millettioid clade</taxon>
        <taxon>Phaseoleae</taxon>
        <taxon>Glycine</taxon>
        <taxon>Glycine subgen. Soja</taxon>
    </lineage>
</organism>
<evidence type="ECO:0000313" key="2">
    <source>
        <dbReference type="Proteomes" id="UP000289340"/>
    </source>
</evidence>
<protein>
    <submittedName>
        <fullName evidence="1">Carboxylesterase 1</fullName>
    </submittedName>
</protein>
<dbReference type="EMBL" id="QZWG01000009">
    <property type="protein sequence ID" value="RZB92122.1"/>
    <property type="molecule type" value="Genomic_DNA"/>
</dbReference>
<name>A0A445J160_GLYSO</name>
<reference evidence="1 2" key="1">
    <citation type="submission" date="2018-09" db="EMBL/GenBank/DDBJ databases">
        <title>A high-quality reference genome of wild soybean provides a powerful tool to mine soybean genomes.</title>
        <authorList>
            <person name="Xie M."/>
            <person name="Chung C.Y.L."/>
            <person name="Li M.-W."/>
            <person name="Wong F.-L."/>
            <person name="Chan T.-F."/>
            <person name="Lam H.-M."/>
        </authorList>
    </citation>
    <scope>NUCLEOTIDE SEQUENCE [LARGE SCALE GENOMIC DNA]</scope>
    <source>
        <strain evidence="2">cv. W05</strain>
        <tissue evidence="1">Hypocotyl of etiolated seedlings</tissue>
    </source>
</reference>
<comment type="caution">
    <text evidence="1">The sequence shown here is derived from an EMBL/GenBank/DDBJ whole genome shotgun (WGS) entry which is preliminary data.</text>
</comment>
<keyword evidence="2" id="KW-1185">Reference proteome</keyword>
<accession>A0A445J160</accession>
<sequence>MVWFAQFPFSPKLSYGDRGHYRIPCISVVLRWTASVSLNVDVIIYMILTWTIDIVTDVAPVCLRAIEEENGVEALKIQGLILCQALFGDTKRTGSELRPENNPFIPLCVTSTDLMWELALPIGANRDHEYFNPRAGNVVEKLDKMREHGWRVLVSGNGGDRSLHS</sequence>
<dbReference type="InterPro" id="IPR029058">
    <property type="entry name" value="AB_hydrolase_fold"/>
</dbReference>